<organism evidence="2 3">
    <name type="scientific">Nakamurella alba</name>
    <dbReference type="NCBI Taxonomy" id="2665158"/>
    <lineage>
        <taxon>Bacteria</taxon>
        <taxon>Bacillati</taxon>
        <taxon>Actinomycetota</taxon>
        <taxon>Actinomycetes</taxon>
        <taxon>Nakamurellales</taxon>
        <taxon>Nakamurellaceae</taxon>
        <taxon>Nakamurella</taxon>
    </lineage>
</organism>
<keyword evidence="1" id="KW-1133">Transmembrane helix</keyword>
<feature type="transmembrane region" description="Helical" evidence="1">
    <location>
        <begin position="90"/>
        <end position="109"/>
    </location>
</feature>
<feature type="transmembrane region" description="Helical" evidence="1">
    <location>
        <begin position="121"/>
        <end position="138"/>
    </location>
</feature>
<protein>
    <submittedName>
        <fullName evidence="2">Uncharacterized protein</fullName>
    </submittedName>
</protein>
<evidence type="ECO:0000256" key="1">
    <source>
        <dbReference type="SAM" id="Phobius"/>
    </source>
</evidence>
<accession>A0A7K1FFJ1</accession>
<reference evidence="2 3" key="1">
    <citation type="submission" date="2019-11" db="EMBL/GenBank/DDBJ databases">
        <authorList>
            <person name="Jiang L.-Q."/>
        </authorList>
    </citation>
    <scope>NUCLEOTIDE SEQUENCE [LARGE SCALE GENOMIC DNA]</scope>
    <source>
        <strain evidence="2 3">YIM 132087</strain>
    </source>
</reference>
<sequence length="164" mass="17169">MTQLPAPYELAQQDDLAAALGAGLAVTCAGITGWMLGSFSYRGLDSAIRAGVDLEDWPAPAALTIVGWGAATVLMVLGALLLLFRRGRGLLVFGALVSVVITAIAQFSYDIGTVRSPVEQWPLYWGGVVVLVLALLPATKRWVRRAPAPAAIGTAPQATVWPGT</sequence>
<dbReference type="Proteomes" id="UP000460221">
    <property type="component" value="Unassembled WGS sequence"/>
</dbReference>
<dbReference type="EMBL" id="WLYK01000001">
    <property type="protein sequence ID" value="MTD12836.1"/>
    <property type="molecule type" value="Genomic_DNA"/>
</dbReference>
<dbReference type="AlphaFoldDB" id="A0A7K1FFJ1"/>
<keyword evidence="1" id="KW-0812">Transmembrane</keyword>
<gene>
    <name evidence="2" type="ORF">GIS00_02610</name>
</gene>
<proteinExistence type="predicted"/>
<keyword evidence="3" id="KW-1185">Reference proteome</keyword>
<feature type="transmembrane region" description="Helical" evidence="1">
    <location>
        <begin position="57"/>
        <end position="83"/>
    </location>
</feature>
<evidence type="ECO:0000313" key="2">
    <source>
        <dbReference type="EMBL" id="MTD12836.1"/>
    </source>
</evidence>
<keyword evidence="1" id="KW-0472">Membrane</keyword>
<comment type="caution">
    <text evidence="2">The sequence shown here is derived from an EMBL/GenBank/DDBJ whole genome shotgun (WGS) entry which is preliminary data.</text>
</comment>
<dbReference type="RefSeq" id="WP_154766827.1">
    <property type="nucleotide sequence ID" value="NZ_WLYK01000001.1"/>
</dbReference>
<name>A0A7K1FFJ1_9ACTN</name>
<feature type="transmembrane region" description="Helical" evidence="1">
    <location>
        <begin position="16"/>
        <end position="37"/>
    </location>
</feature>
<evidence type="ECO:0000313" key="3">
    <source>
        <dbReference type="Proteomes" id="UP000460221"/>
    </source>
</evidence>